<dbReference type="EMBL" id="BMAW01040539">
    <property type="protein sequence ID" value="GFU60053.1"/>
    <property type="molecule type" value="Genomic_DNA"/>
</dbReference>
<sequence>MDFVFVFCIPWILLSSARCRNIFKYTCMVICVVLFTCSIAASSEDPEAQKEEFLIKSTKVIEAVPNVLRRAQSITTTLPEDIMFTSAEIFLLFQSEAHLTLLV</sequence>
<accession>A0A8X6QZA2</accession>
<evidence type="ECO:0000313" key="2">
    <source>
        <dbReference type="EMBL" id="GFU60053.1"/>
    </source>
</evidence>
<keyword evidence="1" id="KW-0732">Signal</keyword>
<proteinExistence type="predicted"/>
<dbReference type="OrthoDB" id="6412876at2759"/>
<dbReference type="AlphaFoldDB" id="A0A8X6QZA2"/>
<protein>
    <submittedName>
        <fullName evidence="2">Uncharacterized protein</fullName>
    </submittedName>
</protein>
<feature type="chain" id="PRO_5036459876" evidence="1">
    <location>
        <begin position="20"/>
        <end position="103"/>
    </location>
</feature>
<name>A0A8X6QZA2_NEPPI</name>
<feature type="signal peptide" evidence="1">
    <location>
        <begin position="1"/>
        <end position="19"/>
    </location>
</feature>
<evidence type="ECO:0000313" key="3">
    <source>
        <dbReference type="Proteomes" id="UP000887013"/>
    </source>
</evidence>
<keyword evidence="3" id="KW-1185">Reference proteome</keyword>
<gene>
    <name evidence="2" type="ORF">NPIL_698271</name>
</gene>
<comment type="caution">
    <text evidence="2">The sequence shown here is derived from an EMBL/GenBank/DDBJ whole genome shotgun (WGS) entry which is preliminary data.</text>
</comment>
<organism evidence="2 3">
    <name type="scientific">Nephila pilipes</name>
    <name type="common">Giant wood spider</name>
    <name type="synonym">Nephila maculata</name>
    <dbReference type="NCBI Taxonomy" id="299642"/>
    <lineage>
        <taxon>Eukaryota</taxon>
        <taxon>Metazoa</taxon>
        <taxon>Ecdysozoa</taxon>
        <taxon>Arthropoda</taxon>
        <taxon>Chelicerata</taxon>
        <taxon>Arachnida</taxon>
        <taxon>Araneae</taxon>
        <taxon>Araneomorphae</taxon>
        <taxon>Entelegynae</taxon>
        <taxon>Araneoidea</taxon>
        <taxon>Nephilidae</taxon>
        <taxon>Nephila</taxon>
    </lineage>
</organism>
<reference evidence="2" key="1">
    <citation type="submission" date="2020-08" db="EMBL/GenBank/DDBJ databases">
        <title>Multicomponent nature underlies the extraordinary mechanical properties of spider dragline silk.</title>
        <authorList>
            <person name="Kono N."/>
            <person name="Nakamura H."/>
            <person name="Mori M."/>
            <person name="Yoshida Y."/>
            <person name="Ohtoshi R."/>
            <person name="Malay A.D."/>
            <person name="Moran D.A.P."/>
            <person name="Tomita M."/>
            <person name="Numata K."/>
            <person name="Arakawa K."/>
        </authorList>
    </citation>
    <scope>NUCLEOTIDE SEQUENCE</scope>
</reference>
<evidence type="ECO:0000256" key="1">
    <source>
        <dbReference type="SAM" id="SignalP"/>
    </source>
</evidence>
<dbReference type="Proteomes" id="UP000887013">
    <property type="component" value="Unassembled WGS sequence"/>
</dbReference>